<sequence length="448" mass="50676">MARPDSPSDDESPRTGGAPTAAAFTDTILERMAQQDAVQKATNEQLAAIAAPFAGNSGDPASTVRKQPFDTCRTAGTENTTNTNAAQIQTPGGVGLVTVRELAELKQSFLDMKDRMLEGPTAAPLIERNDERPQSSLAPSTSSPGPAESNLWCSYHKSKAHDTRNFRHLVDALFLSYENRTANVKLPKPRPNNTKSWSKNKEKKAQKNQDKPGTRPKRTEDDKPEERDEDEGEAQVEEGQPRNRRRVQVILARPSPSSDEEEDKQVHDSHKYSNKRPNENVGPEGSNDLRNKLRQKSQTTDRIHDFNDDLRSIIEESKARKVEDSSARSHLTLQKNSGILTDIPTENEILGISRGISEDIPRKHKIWFPHNFLGIYRRNSEEILIRRNILMEYRGKMYSSKKTEEFRGYIIAVREPLESRLGILKIPRKFRRTSRFRRNSVGISSVCR</sequence>
<reference evidence="2" key="1">
    <citation type="submission" date="2019-12" db="EMBL/GenBank/DDBJ databases">
        <title>Genome sequencing and annotation of Brassica cretica.</title>
        <authorList>
            <person name="Studholme D.J."/>
            <person name="Sarris P.F."/>
        </authorList>
    </citation>
    <scope>NUCLEOTIDE SEQUENCE</scope>
    <source>
        <strain evidence="2">PFS-102/07</strain>
        <tissue evidence="2">Leaf</tissue>
    </source>
</reference>
<proteinExistence type="predicted"/>
<feature type="region of interest" description="Disordered" evidence="1">
    <location>
        <begin position="1"/>
        <end position="20"/>
    </location>
</feature>
<evidence type="ECO:0000313" key="2">
    <source>
        <dbReference type="EMBL" id="KAF2586497.1"/>
    </source>
</evidence>
<feature type="region of interest" description="Disordered" evidence="1">
    <location>
        <begin position="123"/>
        <end position="148"/>
    </location>
</feature>
<name>A0A8S9JY77_BRACR</name>
<accession>A0A8S9JY77</accession>
<protein>
    <submittedName>
        <fullName evidence="2">Uncharacterized protein</fullName>
    </submittedName>
</protein>
<dbReference type="EMBL" id="QGKY02000246">
    <property type="protein sequence ID" value="KAF2586497.1"/>
    <property type="molecule type" value="Genomic_DNA"/>
</dbReference>
<feature type="region of interest" description="Disordered" evidence="1">
    <location>
        <begin position="184"/>
        <end position="304"/>
    </location>
</feature>
<gene>
    <name evidence="2" type="ORF">F2Q70_00036350</name>
</gene>
<feature type="compositionally biased region" description="Polar residues" evidence="1">
    <location>
        <begin position="134"/>
        <end position="144"/>
    </location>
</feature>
<feature type="compositionally biased region" description="Acidic residues" evidence="1">
    <location>
        <begin position="227"/>
        <end position="236"/>
    </location>
</feature>
<feature type="compositionally biased region" description="Basic and acidic residues" evidence="1">
    <location>
        <begin position="199"/>
        <end position="226"/>
    </location>
</feature>
<dbReference type="AlphaFoldDB" id="A0A8S9JY77"/>
<comment type="caution">
    <text evidence="2">The sequence shown here is derived from an EMBL/GenBank/DDBJ whole genome shotgun (WGS) entry which is preliminary data.</text>
</comment>
<evidence type="ECO:0000256" key="1">
    <source>
        <dbReference type="SAM" id="MobiDB-lite"/>
    </source>
</evidence>
<organism evidence="2">
    <name type="scientific">Brassica cretica</name>
    <name type="common">Mustard</name>
    <dbReference type="NCBI Taxonomy" id="69181"/>
    <lineage>
        <taxon>Eukaryota</taxon>
        <taxon>Viridiplantae</taxon>
        <taxon>Streptophyta</taxon>
        <taxon>Embryophyta</taxon>
        <taxon>Tracheophyta</taxon>
        <taxon>Spermatophyta</taxon>
        <taxon>Magnoliopsida</taxon>
        <taxon>eudicotyledons</taxon>
        <taxon>Gunneridae</taxon>
        <taxon>Pentapetalae</taxon>
        <taxon>rosids</taxon>
        <taxon>malvids</taxon>
        <taxon>Brassicales</taxon>
        <taxon>Brassicaceae</taxon>
        <taxon>Brassiceae</taxon>
        <taxon>Brassica</taxon>
    </lineage>
</organism>